<dbReference type="PANTHER" id="PTHR35126:SF1">
    <property type="entry name" value="DUF3067 DOMAIN-CONTAINING PROTEIN"/>
    <property type="match status" value="1"/>
</dbReference>
<organism evidence="1 2">
    <name type="scientific">Gloeobacter violaceus (strain ATCC 29082 / PCC 7421)</name>
    <dbReference type="NCBI Taxonomy" id="251221"/>
    <lineage>
        <taxon>Bacteria</taxon>
        <taxon>Bacillati</taxon>
        <taxon>Cyanobacteriota</taxon>
        <taxon>Cyanophyceae</taxon>
        <taxon>Gloeobacterales</taxon>
        <taxon>Gloeobacteraceae</taxon>
        <taxon>Gloeobacter</taxon>
    </lineage>
</organism>
<evidence type="ECO:0000313" key="2">
    <source>
        <dbReference type="Proteomes" id="UP000000557"/>
    </source>
</evidence>
<dbReference type="PhylomeDB" id="Q7NK72"/>
<dbReference type="HOGENOM" id="CLU_074695_2_0_3"/>
<name>Q7NK72_GLOVI</name>
<dbReference type="OrthoDB" id="461282at2"/>
<dbReference type="InParanoid" id="Q7NK72"/>
<dbReference type="KEGG" id="gvi:gsr1606"/>
<protein>
    <submittedName>
        <fullName evidence="1">Gsr1606 protein</fullName>
    </submittedName>
</protein>
<evidence type="ECO:0000313" key="1">
    <source>
        <dbReference type="EMBL" id="BAC89547.1"/>
    </source>
</evidence>
<dbReference type="Proteomes" id="UP000000557">
    <property type="component" value="Chromosome"/>
</dbReference>
<reference evidence="1 2" key="2">
    <citation type="journal article" date="2003" name="DNA Res.">
        <title>Complete genome structure of Gloeobacter violaceus PCC 7421, a cyanobacterium that lacks thylakoids (supplement).</title>
        <authorList>
            <person name="Nakamura Y."/>
            <person name="Kaneko T."/>
            <person name="Sato S."/>
            <person name="Mimuro M."/>
            <person name="Miyashita H."/>
            <person name="Tsuchiya T."/>
            <person name="Sasamoto S."/>
            <person name="Watanabe A."/>
            <person name="Kawashima K."/>
            <person name="Kishida Y."/>
            <person name="Kiyokawa C."/>
            <person name="Kohara M."/>
            <person name="Matsumoto M."/>
            <person name="Matsuno A."/>
            <person name="Nakazaki N."/>
            <person name="Shimpo S."/>
            <person name="Takeuchi C."/>
            <person name="Yamada M."/>
            <person name="Tabata S."/>
        </authorList>
    </citation>
    <scope>NUCLEOTIDE SEQUENCE [LARGE SCALE GENOMIC DNA]</scope>
    <source>
        <strain evidence="2">ATCC 29082 / PCC 7421</strain>
    </source>
</reference>
<proteinExistence type="predicted"/>
<accession>Q7NK72</accession>
<dbReference type="EMBL" id="BA000045">
    <property type="protein sequence ID" value="BAC89547.1"/>
    <property type="molecule type" value="Genomic_DNA"/>
</dbReference>
<sequence length="95" mass="11347">MTGTQLRDFLQRKWGRPYDVRLFRRGDRLYLQVMWRYLGQGTFALSEAQYDAHLERIGRQLRELGVEEQVIAFLERTREKPRIGRAVSLPLQLPE</sequence>
<dbReference type="AlphaFoldDB" id="Q7NK72"/>
<dbReference type="Gene3D" id="3.30.428.40">
    <property type="entry name" value="Protein of unknown function DUF3067"/>
    <property type="match status" value="1"/>
</dbReference>
<dbReference type="EnsemblBacteria" id="BAC89547">
    <property type="protein sequence ID" value="BAC89547"/>
    <property type="gene ID" value="BAC89547"/>
</dbReference>
<dbReference type="RefSeq" id="WP_011141605.1">
    <property type="nucleotide sequence ID" value="NC_005125.1"/>
</dbReference>
<keyword evidence="2" id="KW-1185">Reference proteome</keyword>
<dbReference type="STRING" id="251221.gene:10759096"/>
<dbReference type="PANTHER" id="PTHR35126">
    <property type="entry name" value="SLR0598 PROTEIN"/>
    <property type="match status" value="1"/>
</dbReference>
<dbReference type="InterPro" id="IPR021420">
    <property type="entry name" value="DUF3067"/>
</dbReference>
<dbReference type="Pfam" id="PF11267">
    <property type="entry name" value="DUF3067"/>
    <property type="match status" value="1"/>
</dbReference>
<dbReference type="eggNOG" id="ENOG50317CS">
    <property type="taxonomic scope" value="Bacteria"/>
</dbReference>
<gene>
    <name evidence="1" type="ordered locus">gsr1606</name>
</gene>
<reference evidence="1 2" key="1">
    <citation type="journal article" date="2003" name="DNA Res.">
        <title>Complete genome structure of Gloeobacter violaceus PCC 7421, a cyanobacterium that lacks thylakoids.</title>
        <authorList>
            <person name="Nakamura Y."/>
            <person name="Kaneko T."/>
            <person name="Sato S."/>
            <person name="Mimuro M."/>
            <person name="Miyashita H."/>
            <person name="Tsuchiya T."/>
            <person name="Sasamoto S."/>
            <person name="Watanabe A."/>
            <person name="Kawashima K."/>
            <person name="Kishida Y."/>
            <person name="Kiyokawa C."/>
            <person name="Kohara M."/>
            <person name="Matsumoto M."/>
            <person name="Matsuno A."/>
            <person name="Nakazaki N."/>
            <person name="Shimpo S."/>
            <person name="Takeuchi C."/>
            <person name="Yamada M."/>
            <person name="Tabata S."/>
        </authorList>
    </citation>
    <scope>NUCLEOTIDE SEQUENCE [LARGE SCALE GENOMIC DNA]</scope>
    <source>
        <strain evidence="2">ATCC 29082 / PCC 7421</strain>
    </source>
</reference>